<keyword evidence="3" id="KW-0460">Magnesium</keyword>
<dbReference type="SFLD" id="SFLDG01129">
    <property type="entry name" value="C1.5:_HAD__Beta-PGM__Phosphata"/>
    <property type="match status" value="1"/>
</dbReference>
<name>A0ABS3SIL2_9CELL</name>
<dbReference type="PANTHER" id="PTHR46470:SF4">
    <property type="entry name" value="5-AMINO-6-(5-PHOSPHO-D-RIBITYLAMINO)URACIL PHOSPHATASE YIGB"/>
    <property type="match status" value="1"/>
</dbReference>
<keyword evidence="5" id="KW-1185">Reference proteome</keyword>
<keyword evidence="2 4" id="KW-0378">Hydrolase</keyword>
<reference evidence="4 5" key="1">
    <citation type="submission" date="2021-03" db="EMBL/GenBank/DDBJ databases">
        <title>novel species in genus Cellulomonas.</title>
        <authorList>
            <person name="Zhang G."/>
        </authorList>
    </citation>
    <scope>NUCLEOTIDE SEQUENCE [LARGE SCALE GENOMIC DNA]</scope>
    <source>
        <strain evidence="5">zg-ZUI188</strain>
    </source>
</reference>
<dbReference type="InterPro" id="IPR036412">
    <property type="entry name" value="HAD-like_sf"/>
</dbReference>
<dbReference type="NCBIfam" id="TIGR01549">
    <property type="entry name" value="HAD-SF-IA-v1"/>
    <property type="match status" value="1"/>
</dbReference>
<dbReference type="Gene3D" id="1.20.120.1600">
    <property type="match status" value="1"/>
</dbReference>
<dbReference type="InterPro" id="IPR006439">
    <property type="entry name" value="HAD-SF_hydro_IA"/>
</dbReference>
<dbReference type="Proteomes" id="UP000678317">
    <property type="component" value="Unassembled WGS sequence"/>
</dbReference>
<accession>A0ABS3SIL2</accession>
<protein>
    <submittedName>
        <fullName evidence="4">HAD family hydrolase</fullName>
    </submittedName>
</protein>
<dbReference type="RefSeq" id="WP_208289443.1">
    <property type="nucleotide sequence ID" value="NZ_CP074404.1"/>
</dbReference>
<comment type="caution">
    <text evidence="4">The sequence shown here is derived from an EMBL/GenBank/DDBJ whole genome shotgun (WGS) entry which is preliminary data.</text>
</comment>
<dbReference type="InterPro" id="IPR023214">
    <property type="entry name" value="HAD_sf"/>
</dbReference>
<dbReference type="EMBL" id="JAGFBM010000003">
    <property type="protein sequence ID" value="MBO3084800.1"/>
    <property type="molecule type" value="Genomic_DNA"/>
</dbReference>
<evidence type="ECO:0000256" key="3">
    <source>
        <dbReference type="ARBA" id="ARBA00022842"/>
    </source>
</evidence>
<dbReference type="SUPFAM" id="SSF56784">
    <property type="entry name" value="HAD-like"/>
    <property type="match status" value="1"/>
</dbReference>
<sequence length="243" mass="26140">MRRVDGVLFDIDDTLVDTLGAFRHALAGVARRYLPGLPEERHGELLAVWRADAGGHYAAYTRGEVGFAEQRMTRANELHALFGGAPLDEDAYARWADEFDEDFSGAWAAHPDAGALVDRLLAAGLAVGALSNADVAKQTEKLERTALLDRVPMLVGIDTLGFGKPDPRVFLEACRRLGTAPERTAYVGDELDVDAVAARKAGLLGIWVDRPGARRTPLTDDEIAAADVVVIESLGQLPDVLGL</sequence>
<gene>
    <name evidence="4" type="ORF">J4035_09125</name>
</gene>
<dbReference type="PRINTS" id="PR00413">
    <property type="entry name" value="HADHALOGNASE"/>
</dbReference>
<organism evidence="4 5">
    <name type="scientific">Cellulomonas fengjieae</name>
    <dbReference type="NCBI Taxonomy" id="2819978"/>
    <lineage>
        <taxon>Bacteria</taxon>
        <taxon>Bacillati</taxon>
        <taxon>Actinomycetota</taxon>
        <taxon>Actinomycetes</taxon>
        <taxon>Micrococcales</taxon>
        <taxon>Cellulomonadaceae</taxon>
        <taxon>Cellulomonas</taxon>
    </lineage>
</organism>
<evidence type="ECO:0000256" key="2">
    <source>
        <dbReference type="ARBA" id="ARBA00022801"/>
    </source>
</evidence>
<dbReference type="InterPro" id="IPR051400">
    <property type="entry name" value="HAD-like_hydrolase"/>
</dbReference>
<dbReference type="PANTHER" id="PTHR46470">
    <property type="entry name" value="N-ACYLNEURAMINATE-9-PHOSPHATASE"/>
    <property type="match status" value="1"/>
</dbReference>
<evidence type="ECO:0000256" key="1">
    <source>
        <dbReference type="ARBA" id="ARBA00001946"/>
    </source>
</evidence>
<comment type="cofactor">
    <cofactor evidence="1">
        <name>Mg(2+)</name>
        <dbReference type="ChEBI" id="CHEBI:18420"/>
    </cofactor>
</comment>
<dbReference type="Gene3D" id="3.40.50.1000">
    <property type="entry name" value="HAD superfamily/HAD-like"/>
    <property type="match status" value="1"/>
</dbReference>
<proteinExistence type="predicted"/>
<dbReference type="GO" id="GO:0016787">
    <property type="term" value="F:hydrolase activity"/>
    <property type="evidence" value="ECO:0007669"/>
    <property type="project" value="UniProtKB-KW"/>
</dbReference>
<evidence type="ECO:0000313" key="4">
    <source>
        <dbReference type="EMBL" id="MBO3084800.1"/>
    </source>
</evidence>
<evidence type="ECO:0000313" key="5">
    <source>
        <dbReference type="Proteomes" id="UP000678317"/>
    </source>
</evidence>
<dbReference type="SFLD" id="SFLDS00003">
    <property type="entry name" value="Haloacid_Dehalogenase"/>
    <property type="match status" value="1"/>
</dbReference>
<dbReference type="Pfam" id="PF00702">
    <property type="entry name" value="Hydrolase"/>
    <property type="match status" value="1"/>
</dbReference>